<reference evidence="3 4" key="1">
    <citation type="journal article" date="2024" name="BMC Genomics">
        <title>Genome assembly of redclaw crayfish (Cherax quadricarinatus) provides insights into its immune adaptation and hypoxia tolerance.</title>
        <authorList>
            <person name="Liu Z."/>
            <person name="Zheng J."/>
            <person name="Li H."/>
            <person name="Fang K."/>
            <person name="Wang S."/>
            <person name="He J."/>
            <person name="Zhou D."/>
            <person name="Weng S."/>
            <person name="Chi M."/>
            <person name="Gu Z."/>
            <person name="He J."/>
            <person name="Li F."/>
            <person name="Wang M."/>
        </authorList>
    </citation>
    <scope>NUCLEOTIDE SEQUENCE [LARGE SCALE GENOMIC DNA]</scope>
    <source>
        <strain evidence="3">ZL_2023a</strain>
    </source>
</reference>
<feature type="region of interest" description="Disordered" evidence="1">
    <location>
        <begin position="252"/>
        <end position="275"/>
    </location>
</feature>
<dbReference type="Proteomes" id="UP001445076">
    <property type="component" value="Unassembled WGS sequence"/>
</dbReference>
<keyword evidence="2" id="KW-0472">Membrane</keyword>
<feature type="transmembrane region" description="Helical" evidence="2">
    <location>
        <begin position="149"/>
        <end position="171"/>
    </location>
</feature>
<proteinExistence type="predicted"/>
<accession>A0AAW0WD78</accession>
<organism evidence="3 4">
    <name type="scientific">Cherax quadricarinatus</name>
    <name type="common">Australian red claw crayfish</name>
    <dbReference type="NCBI Taxonomy" id="27406"/>
    <lineage>
        <taxon>Eukaryota</taxon>
        <taxon>Metazoa</taxon>
        <taxon>Ecdysozoa</taxon>
        <taxon>Arthropoda</taxon>
        <taxon>Crustacea</taxon>
        <taxon>Multicrustacea</taxon>
        <taxon>Malacostraca</taxon>
        <taxon>Eumalacostraca</taxon>
        <taxon>Eucarida</taxon>
        <taxon>Decapoda</taxon>
        <taxon>Pleocyemata</taxon>
        <taxon>Astacidea</taxon>
        <taxon>Parastacoidea</taxon>
        <taxon>Parastacidae</taxon>
        <taxon>Cherax</taxon>
    </lineage>
</organism>
<name>A0AAW0WD78_CHEQU</name>
<sequence length="275" mass="30849">MVSGEVVLRKTDEYDSDSNDQLQEAIIAVLSNTTIAEKLDLDVVDVVVDDLESKLCDSGVNCTNTYASCIDEWDTALNVSEGRCRCKQSYVDLSPNNETNPGEICVMPCSPSFCYKGGQCELDNIYFTRSCSCNEWYYKGQKCSTDLRAVIGSVVSVLIIAVVLVGALIIYRRRSRNWNLDEGSPAYPDSEIDGVYNGGYWTLSRNTELMYESFEEISHETPTDVALTIPRPIIGRQIPRDVLQDPEIRLTRARSDPGHPDWHTCQNIPRPRLSL</sequence>
<gene>
    <name evidence="3" type="ORF">OTU49_010678</name>
</gene>
<evidence type="ECO:0000256" key="2">
    <source>
        <dbReference type="SAM" id="Phobius"/>
    </source>
</evidence>
<keyword evidence="2" id="KW-0812">Transmembrane</keyword>
<keyword evidence="4" id="KW-1185">Reference proteome</keyword>
<evidence type="ECO:0000313" key="3">
    <source>
        <dbReference type="EMBL" id="KAK8725664.1"/>
    </source>
</evidence>
<evidence type="ECO:0000313" key="4">
    <source>
        <dbReference type="Proteomes" id="UP001445076"/>
    </source>
</evidence>
<evidence type="ECO:0000256" key="1">
    <source>
        <dbReference type="SAM" id="MobiDB-lite"/>
    </source>
</evidence>
<keyword evidence="2" id="KW-1133">Transmembrane helix</keyword>
<protein>
    <submittedName>
        <fullName evidence="3">Uncharacterized protein</fullName>
    </submittedName>
</protein>
<comment type="caution">
    <text evidence="3">The sequence shown here is derived from an EMBL/GenBank/DDBJ whole genome shotgun (WGS) entry which is preliminary data.</text>
</comment>
<feature type="compositionally biased region" description="Basic and acidic residues" evidence="1">
    <location>
        <begin position="252"/>
        <end position="262"/>
    </location>
</feature>
<dbReference type="AlphaFoldDB" id="A0AAW0WD78"/>
<dbReference type="EMBL" id="JARKIK010000082">
    <property type="protein sequence ID" value="KAK8725664.1"/>
    <property type="molecule type" value="Genomic_DNA"/>
</dbReference>